<evidence type="ECO:0000256" key="3">
    <source>
        <dbReference type="ARBA" id="ARBA00022519"/>
    </source>
</evidence>
<protein>
    <submittedName>
        <fullName evidence="7">Acyl-CoA synthetase</fullName>
    </submittedName>
</protein>
<proteinExistence type="predicted"/>
<keyword evidence="8" id="KW-1185">Reference proteome</keyword>
<gene>
    <name evidence="7" type="ORF">C6570_12150</name>
</gene>
<evidence type="ECO:0000256" key="5">
    <source>
        <dbReference type="ARBA" id="ARBA00023136"/>
    </source>
</evidence>
<organism evidence="7 8">
    <name type="scientific">Ottowia oryzae</name>
    <dbReference type="NCBI Taxonomy" id="2109914"/>
    <lineage>
        <taxon>Bacteria</taxon>
        <taxon>Pseudomonadati</taxon>
        <taxon>Pseudomonadota</taxon>
        <taxon>Betaproteobacteria</taxon>
        <taxon>Burkholderiales</taxon>
        <taxon>Comamonadaceae</taxon>
        <taxon>Ottowia</taxon>
    </lineage>
</organism>
<dbReference type="OrthoDB" id="9808633at2"/>
<name>A0A2S0MJX4_9BURK</name>
<dbReference type="GO" id="GO:0016746">
    <property type="term" value="F:acyltransferase activity"/>
    <property type="evidence" value="ECO:0007669"/>
    <property type="project" value="UniProtKB-KW"/>
</dbReference>
<dbReference type="InterPro" id="IPR004960">
    <property type="entry name" value="LipA_acyltrans"/>
</dbReference>
<sequence>MRLMRWLSLNLGRRVSRWVLYPIAAYFVLFAPAAKRASKQYLTRALGREARIKDGFRHVMSFASVVHDRVYWLSDQHELFDIRITGEAMVQAYQAAGRGVIFMGAHFGSFEALRVLGQRNGLNVRMLMYPDNARMVTQTLAAINPALTDSVIALGRSDSILRVRDQLAEGGCVGILADRSVAGEGGTTSLDFLGSPAEFPEGPFRLAALLRAPVVFMAGVYLGGNRYHLFFAPVADFQDVPPAERNAAIRNAQARYVQLLQEKCLEAPWNWFNFYDFWKP</sequence>
<keyword evidence="6" id="KW-0012">Acyltransferase</keyword>
<dbReference type="PIRSF" id="PIRSF028561">
    <property type="entry name" value="Ac_Trasf"/>
    <property type="match status" value="1"/>
</dbReference>
<comment type="subcellular location">
    <subcellularLocation>
        <location evidence="1">Cell inner membrane</location>
    </subcellularLocation>
</comment>
<dbReference type="KEGG" id="otk:C6570_12150"/>
<dbReference type="PANTHER" id="PTHR30606:SF9">
    <property type="entry name" value="LIPID A BIOSYNTHESIS LAUROYLTRANSFERASE"/>
    <property type="match status" value="1"/>
</dbReference>
<keyword evidence="4" id="KW-0808">Transferase</keyword>
<dbReference type="PANTHER" id="PTHR30606">
    <property type="entry name" value="LIPID A BIOSYNTHESIS LAUROYL ACYLTRANSFERASE"/>
    <property type="match status" value="1"/>
</dbReference>
<reference evidence="7 8" key="1">
    <citation type="submission" date="2018-03" db="EMBL/GenBank/DDBJ databases">
        <title>Genome sequencing of Ottowia sp.</title>
        <authorList>
            <person name="Kim S.-J."/>
            <person name="Heo J."/>
            <person name="Kwon S.-W."/>
        </authorList>
    </citation>
    <scope>NUCLEOTIDE SEQUENCE [LARGE SCALE GENOMIC DNA]</scope>
    <source>
        <strain evidence="7 8">KADR8-3</strain>
    </source>
</reference>
<keyword evidence="3" id="KW-0997">Cell inner membrane</keyword>
<evidence type="ECO:0000313" key="8">
    <source>
        <dbReference type="Proteomes" id="UP000239709"/>
    </source>
</evidence>
<evidence type="ECO:0000313" key="7">
    <source>
        <dbReference type="EMBL" id="AVO36127.1"/>
    </source>
</evidence>
<dbReference type="CDD" id="cd07984">
    <property type="entry name" value="LPLAT_LABLAT-like"/>
    <property type="match status" value="1"/>
</dbReference>
<dbReference type="Pfam" id="PF03279">
    <property type="entry name" value="Lip_A_acyltrans"/>
    <property type="match status" value="1"/>
</dbReference>
<dbReference type="AlphaFoldDB" id="A0A2S0MJX4"/>
<dbReference type="InterPro" id="IPR014548">
    <property type="entry name" value="Ac_Trasf"/>
</dbReference>
<keyword evidence="5" id="KW-0472">Membrane</keyword>
<dbReference type="Proteomes" id="UP000239709">
    <property type="component" value="Chromosome"/>
</dbReference>
<evidence type="ECO:0000256" key="2">
    <source>
        <dbReference type="ARBA" id="ARBA00022475"/>
    </source>
</evidence>
<evidence type="ECO:0000256" key="1">
    <source>
        <dbReference type="ARBA" id="ARBA00004533"/>
    </source>
</evidence>
<evidence type="ECO:0000256" key="6">
    <source>
        <dbReference type="ARBA" id="ARBA00023315"/>
    </source>
</evidence>
<keyword evidence="2" id="KW-1003">Cell membrane</keyword>
<dbReference type="EMBL" id="CP027666">
    <property type="protein sequence ID" value="AVO36127.1"/>
    <property type="molecule type" value="Genomic_DNA"/>
</dbReference>
<dbReference type="GO" id="GO:0009247">
    <property type="term" value="P:glycolipid biosynthetic process"/>
    <property type="evidence" value="ECO:0007669"/>
    <property type="project" value="UniProtKB-ARBA"/>
</dbReference>
<dbReference type="GO" id="GO:0005886">
    <property type="term" value="C:plasma membrane"/>
    <property type="evidence" value="ECO:0007669"/>
    <property type="project" value="UniProtKB-SubCell"/>
</dbReference>
<evidence type="ECO:0000256" key="4">
    <source>
        <dbReference type="ARBA" id="ARBA00022679"/>
    </source>
</evidence>
<accession>A0A2S0MJX4</accession>